<dbReference type="InterPro" id="IPR036188">
    <property type="entry name" value="FAD/NAD-bd_sf"/>
</dbReference>
<accession>A0A1H7UYG5</accession>
<dbReference type="InterPro" id="IPR006905">
    <property type="entry name" value="Flavin_halogenase"/>
</dbReference>
<sequence length="492" mass="55731">MVLQTFDVLILGGGPAGTCAALRLLSLGYRVALVERESFPRPQIGESLSPGIRNIFEYLHASHLLTRHNYLQQLPAKVIWETSTAQTISPQQRGPGIMVDRGLLDKDLLELAVDRGLHLFQPASLHGHGIMKDGKWWAHIRMDKAFHVLMATFLLDARGRDGTDHAHRITTAPPTLALWAYTPAQQMPNETLIEARDDGWTWGSPMPDQRFRIISFMNPVKIRPGAIADVFGQTLDKTQLFRSVIQNWQPRDIAACVVSNYVHAVPWDERYIRLGEAAFSLDPLSSSGVEKAMRFSLQAVIAVNTILQSGDEQLARWLYERKLIDAVVTHTRWTADYYARAWTNDHPFWKERATPFISDKNIHTNFHQTLYSSFTQTPVQKATSRKHGSYEEEDICRLWDEPVQLSPALTYQDWPCIVDDIVQIKKGIFHPNLEEGIAYLADVEISPLLINIPGNATLGGIIDEWSKITTYKGAASMALFLWEKDILIQRQC</sequence>
<reference evidence="1 2" key="1">
    <citation type="submission" date="2016-10" db="EMBL/GenBank/DDBJ databases">
        <authorList>
            <person name="de Groot N.N."/>
        </authorList>
    </citation>
    <scope>NUCLEOTIDE SEQUENCE [LARGE SCALE GENOMIC DNA]</scope>
    <source>
        <strain evidence="1 2">DSM 21039</strain>
    </source>
</reference>
<dbReference type="RefSeq" id="WP_089912431.1">
    <property type="nucleotide sequence ID" value="NZ_FOBB01000003.1"/>
</dbReference>
<keyword evidence="2" id="KW-1185">Reference proteome</keyword>
<proteinExistence type="predicted"/>
<protein>
    <submittedName>
        <fullName evidence="1">Dehydrogenase (Flavoprotein)</fullName>
    </submittedName>
</protein>
<dbReference type="GO" id="GO:0004497">
    <property type="term" value="F:monooxygenase activity"/>
    <property type="evidence" value="ECO:0007669"/>
    <property type="project" value="InterPro"/>
</dbReference>
<dbReference type="SUPFAM" id="SSF51905">
    <property type="entry name" value="FAD/NAD(P)-binding domain"/>
    <property type="match status" value="1"/>
</dbReference>
<dbReference type="PRINTS" id="PR00420">
    <property type="entry name" value="RNGMNOXGNASE"/>
</dbReference>
<dbReference type="InterPro" id="IPR050816">
    <property type="entry name" value="Flavin-dep_Halogenase_NPB"/>
</dbReference>
<dbReference type="PANTHER" id="PTHR43747:SF1">
    <property type="entry name" value="SLR1998 PROTEIN"/>
    <property type="match status" value="1"/>
</dbReference>
<dbReference type="OrthoDB" id="9806565at2"/>
<dbReference type="EMBL" id="FOBB01000003">
    <property type="protein sequence ID" value="SEM02021.1"/>
    <property type="molecule type" value="Genomic_DNA"/>
</dbReference>
<evidence type="ECO:0000313" key="2">
    <source>
        <dbReference type="Proteomes" id="UP000198984"/>
    </source>
</evidence>
<dbReference type="Gene3D" id="3.50.50.60">
    <property type="entry name" value="FAD/NAD(P)-binding domain"/>
    <property type="match status" value="1"/>
</dbReference>
<dbReference type="Proteomes" id="UP000198984">
    <property type="component" value="Unassembled WGS sequence"/>
</dbReference>
<dbReference type="STRING" id="573321.SAMN04488505_103152"/>
<dbReference type="PANTHER" id="PTHR43747">
    <property type="entry name" value="FAD-BINDING PROTEIN"/>
    <property type="match status" value="1"/>
</dbReference>
<gene>
    <name evidence="1" type="ORF">SAMN04488505_103152</name>
</gene>
<dbReference type="Gene3D" id="3.30.9.100">
    <property type="match status" value="1"/>
</dbReference>
<name>A0A1H7UYG5_9BACT</name>
<organism evidence="1 2">
    <name type="scientific">Chitinophaga rupis</name>
    <dbReference type="NCBI Taxonomy" id="573321"/>
    <lineage>
        <taxon>Bacteria</taxon>
        <taxon>Pseudomonadati</taxon>
        <taxon>Bacteroidota</taxon>
        <taxon>Chitinophagia</taxon>
        <taxon>Chitinophagales</taxon>
        <taxon>Chitinophagaceae</taxon>
        <taxon>Chitinophaga</taxon>
    </lineage>
</organism>
<dbReference type="Pfam" id="PF04820">
    <property type="entry name" value="Trp_halogenase"/>
    <property type="match status" value="2"/>
</dbReference>
<evidence type="ECO:0000313" key="1">
    <source>
        <dbReference type="EMBL" id="SEM02021.1"/>
    </source>
</evidence>
<dbReference type="AlphaFoldDB" id="A0A1H7UYG5"/>